<feature type="compositionally biased region" description="Basic and acidic residues" evidence="6">
    <location>
        <begin position="938"/>
        <end position="960"/>
    </location>
</feature>
<feature type="coiled-coil region" evidence="5">
    <location>
        <begin position="864"/>
        <end position="905"/>
    </location>
</feature>
<organism evidence="8 9">
    <name type="scientific">Parthenolecanium corni</name>
    <dbReference type="NCBI Taxonomy" id="536013"/>
    <lineage>
        <taxon>Eukaryota</taxon>
        <taxon>Metazoa</taxon>
        <taxon>Ecdysozoa</taxon>
        <taxon>Arthropoda</taxon>
        <taxon>Hexapoda</taxon>
        <taxon>Insecta</taxon>
        <taxon>Pterygota</taxon>
        <taxon>Neoptera</taxon>
        <taxon>Paraneoptera</taxon>
        <taxon>Hemiptera</taxon>
        <taxon>Sternorrhyncha</taxon>
        <taxon>Coccoidea</taxon>
        <taxon>Coccidae</taxon>
        <taxon>Parthenolecanium</taxon>
    </lineage>
</organism>
<gene>
    <name evidence="8" type="ORF">V9T40_010072</name>
</gene>
<dbReference type="SMART" id="SM00513">
    <property type="entry name" value="SAP"/>
    <property type="match status" value="1"/>
</dbReference>
<keyword evidence="3" id="KW-0597">Phosphoprotein</keyword>
<evidence type="ECO:0000256" key="4">
    <source>
        <dbReference type="ARBA" id="ARBA00023054"/>
    </source>
</evidence>
<keyword evidence="4 5" id="KW-0175">Coiled coil</keyword>
<dbReference type="Pfam" id="PF14443">
    <property type="entry name" value="DBC1"/>
    <property type="match status" value="1"/>
</dbReference>
<feature type="compositionally biased region" description="Basic and acidic residues" evidence="6">
    <location>
        <begin position="7"/>
        <end position="20"/>
    </location>
</feature>
<feature type="region of interest" description="Disordered" evidence="6">
    <location>
        <begin position="445"/>
        <end position="467"/>
    </location>
</feature>
<feature type="region of interest" description="Disordered" evidence="6">
    <location>
        <begin position="668"/>
        <end position="720"/>
    </location>
</feature>
<evidence type="ECO:0000313" key="9">
    <source>
        <dbReference type="Proteomes" id="UP001367676"/>
    </source>
</evidence>
<evidence type="ECO:0000256" key="5">
    <source>
        <dbReference type="SAM" id="Coils"/>
    </source>
</evidence>
<dbReference type="EMBL" id="JBBCAQ010000017">
    <property type="protein sequence ID" value="KAK7597847.1"/>
    <property type="molecule type" value="Genomic_DNA"/>
</dbReference>
<evidence type="ECO:0000256" key="1">
    <source>
        <dbReference type="ARBA" id="ARBA00004496"/>
    </source>
</evidence>
<proteinExistence type="predicted"/>
<feature type="compositionally biased region" description="Basic and acidic residues" evidence="6">
    <location>
        <begin position="668"/>
        <end position="678"/>
    </location>
</feature>
<comment type="caution">
    <text evidence="8">The sequence shown here is derived from an EMBL/GenBank/DDBJ whole genome shotgun (WGS) entry which is preliminary data.</text>
</comment>
<dbReference type="AlphaFoldDB" id="A0AAN9Y5U3"/>
<evidence type="ECO:0000313" key="8">
    <source>
        <dbReference type="EMBL" id="KAK7597847.1"/>
    </source>
</evidence>
<keyword evidence="2" id="KW-0963">Cytoplasm</keyword>
<dbReference type="Pfam" id="PF19256">
    <property type="entry name" value="LAIKA"/>
    <property type="match status" value="1"/>
</dbReference>
<dbReference type="InterPro" id="IPR003034">
    <property type="entry name" value="SAP_dom"/>
</dbReference>
<dbReference type="SUPFAM" id="SSF68906">
    <property type="entry name" value="SAP domain"/>
    <property type="match status" value="1"/>
</dbReference>
<dbReference type="GO" id="GO:0005737">
    <property type="term" value="C:cytoplasm"/>
    <property type="evidence" value="ECO:0007669"/>
    <property type="project" value="UniProtKB-SubCell"/>
</dbReference>
<feature type="compositionally biased region" description="Polar residues" evidence="6">
    <location>
        <begin position="32"/>
        <end position="48"/>
    </location>
</feature>
<dbReference type="Proteomes" id="UP001367676">
    <property type="component" value="Unassembled WGS sequence"/>
</dbReference>
<dbReference type="GO" id="GO:0005634">
    <property type="term" value="C:nucleus"/>
    <property type="evidence" value="ECO:0007669"/>
    <property type="project" value="TreeGrafter"/>
</dbReference>
<feature type="domain" description="SAP" evidence="7">
    <location>
        <begin position="489"/>
        <end position="523"/>
    </location>
</feature>
<dbReference type="PROSITE" id="PS50800">
    <property type="entry name" value="SAP"/>
    <property type="match status" value="1"/>
</dbReference>
<dbReference type="GO" id="GO:0006355">
    <property type="term" value="P:regulation of DNA-templated transcription"/>
    <property type="evidence" value="ECO:0007669"/>
    <property type="project" value="InterPro"/>
</dbReference>
<feature type="compositionally biased region" description="Basic and acidic residues" evidence="6">
    <location>
        <begin position="685"/>
        <end position="720"/>
    </location>
</feature>
<comment type="subcellular location">
    <subcellularLocation>
        <location evidence="1">Cytoplasm</location>
    </subcellularLocation>
</comment>
<dbReference type="InterPro" id="IPR025224">
    <property type="entry name" value="CCAR1/CCAR2"/>
</dbReference>
<evidence type="ECO:0000256" key="2">
    <source>
        <dbReference type="ARBA" id="ARBA00022490"/>
    </source>
</evidence>
<reference evidence="8 9" key="1">
    <citation type="submission" date="2024-03" db="EMBL/GenBank/DDBJ databases">
        <title>Adaptation during the transition from Ophiocordyceps entomopathogen to insect associate is accompanied by gene loss and intensified selection.</title>
        <authorList>
            <person name="Ward C.M."/>
            <person name="Onetto C.A."/>
            <person name="Borneman A.R."/>
        </authorList>
    </citation>
    <scope>NUCLEOTIDE SEQUENCE [LARGE SCALE GENOMIC DNA]</scope>
    <source>
        <strain evidence="8">AWRI1</strain>
        <tissue evidence="8">Single Adult Female</tissue>
    </source>
</reference>
<evidence type="ECO:0000259" key="7">
    <source>
        <dbReference type="PROSITE" id="PS50800"/>
    </source>
</evidence>
<name>A0AAN9Y5U3_9HEMI</name>
<dbReference type="InterPro" id="IPR045353">
    <property type="entry name" value="LAIKA"/>
</dbReference>
<evidence type="ECO:0000256" key="6">
    <source>
        <dbReference type="SAM" id="MobiDB-lite"/>
    </source>
</evidence>
<dbReference type="Pfam" id="PF02037">
    <property type="entry name" value="SAP"/>
    <property type="match status" value="1"/>
</dbReference>
<accession>A0AAN9Y5U3</accession>
<evidence type="ECO:0000256" key="3">
    <source>
        <dbReference type="ARBA" id="ARBA00022553"/>
    </source>
</evidence>
<dbReference type="Pfam" id="PF14444">
    <property type="entry name" value="S1-like"/>
    <property type="match status" value="1"/>
</dbReference>
<feature type="compositionally biased region" description="Basic and acidic residues" evidence="6">
    <location>
        <begin position="996"/>
        <end position="1017"/>
    </location>
</feature>
<feature type="region of interest" description="Disordered" evidence="6">
    <location>
        <begin position="1"/>
        <end position="48"/>
    </location>
</feature>
<dbReference type="PANTHER" id="PTHR14304:SF11">
    <property type="entry name" value="SAP DOMAIN-CONTAINING PROTEIN"/>
    <property type="match status" value="1"/>
</dbReference>
<dbReference type="Gene3D" id="1.10.720.30">
    <property type="entry name" value="SAP domain"/>
    <property type="match status" value="1"/>
</dbReference>
<sequence>MQVLPETRTRNSQEKERKDVGGPTYPIKRSHSPNNYGSSYQQTSSTNKVKSSTGYVTKLYDSWGIIDNEIQFSFSACTKGIPKLKDFVNIETIHSPGTTYKWRAIKVSLPSNGRDYSNLKQIPNSRTENDYRRLRVLEKSREISRERKYDEVDRKRFKRDDKEENINKTRDFEKDIHKDHEKFWDQFERRSKSPFKRKGTRYSVTVPEDVLTLSEADIITLKKRYPTMYIPSDFFTSRIRWCETFPVTKPFTLNRPCSFHIMHKDCDSYKKNDAIIDPPDLDYTFSAKVMLMSVPRLEEIYRKSFSTAENLDKEDEKNYIHITRLIQFLVGSRGKNEPLAIGGPWSPSLDGENPDKDPSVLIKTAIRTCKALTGIDLSVCFQWYRFMEVYYHRSESVHKGKTYPARLETVVFFLPEVWNCVPSCLEWDNIILNYKNVVKETLYPKKSDESTSHSTPGDQNEESDKEEDLVVIDKCEEKVEATHYSELNPENMKVNDLKQELEARSLSVTGLKQHLIQRLELALRKERDLEEEQGKIKINDDPILPKMLKVVDVVKDEDAPADVGLKELKKDPPDTKVTEIIDPAVLEKRYALPEMPHIVVHPSRTAKGGSFECRTFSLACLLDYRPNENKEHSFELFLFAELFHEMLQRDFGFQIYKSLCEAPEKAKDEEKKADKEAGKVNSPDKAGKAEDKDESSTKDDKNEKKSSDTKSIDDASETDAKKRGKITTKDPFLLLSYCFFDKTHCGFIFDKDVESLIFSLGLHLSRHQVKKLISKVAVRDTILYRKLTDKGELEDECPKQTVNIENIALGNKKYFPVFTDRKSRRTSPSQNTLDTSNNAIVCINGAMVDVEKVTSNLKKSEFLRLELENHLAKSKKDIDALRESLKKSSEREKRLNDDYKNCRDKLATTNKDKLSYSNKSRTYYKVLMNIKDQINSIEERSEKSATKSAKSNEKVEEKVSSKHKKESQDETAAVEKPAAASDKDKENSSNANAKNSNEKTSENEVKNSTENTKDSTKTTEPNDS</sequence>
<dbReference type="InterPro" id="IPR025223">
    <property type="entry name" value="S1-like_RNA-bd_dom"/>
</dbReference>
<feature type="region of interest" description="Disordered" evidence="6">
    <location>
        <begin position="938"/>
        <end position="1024"/>
    </location>
</feature>
<dbReference type="InterPro" id="IPR036361">
    <property type="entry name" value="SAP_dom_sf"/>
</dbReference>
<protein>
    <recommendedName>
        <fullName evidence="7">SAP domain-containing protein</fullName>
    </recommendedName>
</protein>
<dbReference type="InterPro" id="IPR025954">
    <property type="entry name" value="DBC1/CARP1_inactive_NUDIX"/>
</dbReference>
<keyword evidence="9" id="KW-1185">Reference proteome</keyword>
<dbReference type="SMART" id="SM01122">
    <property type="entry name" value="DBC1"/>
    <property type="match status" value="1"/>
</dbReference>
<dbReference type="PANTHER" id="PTHR14304">
    <property type="entry name" value="CELL DIVISION CYCLE AND APOPTOSIS REGULATOR PROTEIN"/>
    <property type="match status" value="1"/>
</dbReference>